<dbReference type="NCBIfam" id="NF041260">
    <property type="entry name" value="actino_IHF"/>
    <property type="match status" value="1"/>
</dbReference>
<dbReference type="InterPro" id="IPR055201">
    <property type="entry name" value="IHF-like_H2TH"/>
</dbReference>
<dbReference type="GO" id="GO:0003677">
    <property type="term" value="F:DNA binding"/>
    <property type="evidence" value="ECO:0007669"/>
    <property type="project" value="UniProtKB-KW"/>
</dbReference>
<accession>A0ABY3W731</accession>
<dbReference type="Gene3D" id="1.10.8.50">
    <property type="match status" value="1"/>
</dbReference>
<dbReference type="Pfam" id="PF22525">
    <property type="entry name" value="H2TH_5"/>
    <property type="match status" value="1"/>
</dbReference>
<evidence type="ECO:0000313" key="2">
    <source>
        <dbReference type="EMBL" id="UNK44348.1"/>
    </source>
</evidence>
<reference evidence="2 3" key="1">
    <citation type="submission" date="2022-03" db="EMBL/GenBank/DDBJ databases">
        <title>Isotopic signatures of nitrous oxide derived from detoxification processes.</title>
        <authorList>
            <person name="Behrendt U."/>
            <person name="Buchen C."/>
            <person name="Well R."/>
            <person name="Ulrich A."/>
            <person name="Rohe L."/>
            <person name="Kolb S."/>
            <person name="Schloter M."/>
            <person name="Horn M.A."/>
            <person name="Augustin J."/>
        </authorList>
    </citation>
    <scope>NUCLEOTIDE SEQUENCE [LARGE SCALE GENOMIC DNA]</scope>
    <source>
        <strain evidence="2 3">S4-C24</strain>
    </source>
</reference>
<dbReference type="Proteomes" id="UP000829069">
    <property type="component" value="Chromosome"/>
</dbReference>
<name>A0ABY3W731_9MICC</name>
<organism evidence="2 3">
    <name type="scientific">Arthrobacter sulfonylureivorans</name>
    <dbReference type="NCBI Taxonomy" id="2486855"/>
    <lineage>
        <taxon>Bacteria</taxon>
        <taxon>Bacillati</taxon>
        <taxon>Actinomycetota</taxon>
        <taxon>Actinomycetes</taxon>
        <taxon>Micrococcales</taxon>
        <taxon>Micrococcaceae</taxon>
        <taxon>Arthrobacter</taxon>
    </lineage>
</organism>
<keyword evidence="2" id="KW-0238">DNA-binding</keyword>
<keyword evidence="3" id="KW-1185">Reference proteome</keyword>
<evidence type="ECO:0000259" key="1">
    <source>
        <dbReference type="Pfam" id="PF22525"/>
    </source>
</evidence>
<dbReference type="RefSeq" id="WP_127512654.1">
    <property type="nucleotide sequence ID" value="NZ_CP093326.1"/>
</dbReference>
<protein>
    <submittedName>
        <fullName evidence="2">DNA-binding protein</fullName>
    </submittedName>
</protein>
<feature type="domain" description="Integration host factor-like helix-two turn-helix" evidence="1">
    <location>
        <begin position="32"/>
        <end position="100"/>
    </location>
</feature>
<dbReference type="InterPro" id="IPR047806">
    <property type="entry name" value="IHF_actinobact"/>
</dbReference>
<gene>
    <name evidence="2" type="ORF">MNQ99_10035</name>
</gene>
<proteinExistence type="predicted"/>
<sequence>MGLRPLTESERTAARLKATAARADRAEIKAKVKSGAMTIAEVIEAAASMESIGRLRVAELLESLPGIGQVRAAAIMETVGIARSRRLRGLGIHQRRALIDHLESQ</sequence>
<evidence type="ECO:0000313" key="3">
    <source>
        <dbReference type="Proteomes" id="UP000829069"/>
    </source>
</evidence>
<dbReference type="EMBL" id="CP093326">
    <property type="protein sequence ID" value="UNK44348.1"/>
    <property type="molecule type" value="Genomic_DNA"/>
</dbReference>